<keyword evidence="3" id="KW-1185">Reference proteome</keyword>
<name>K2KV02_9GAMM</name>
<dbReference type="EMBL" id="AMRG01000013">
    <property type="protein sequence ID" value="EKE81460.1"/>
    <property type="molecule type" value="Genomic_DNA"/>
</dbReference>
<protein>
    <recommendedName>
        <fullName evidence="4">DUF1145 domain-containing protein</fullName>
    </recommendedName>
</protein>
<dbReference type="PANTHER" id="PTHR38775">
    <property type="entry name" value="INNER MEMBRANE PROTEIN-RELATED"/>
    <property type="match status" value="1"/>
</dbReference>
<dbReference type="PANTHER" id="PTHR38775:SF1">
    <property type="entry name" value="INNER MEMBRANE PROTEIN"/>
    <property type="match status" value="1"/>
</dbReference>
<keyword evidence="1" id="KW-1133">Transmembrane helix</keyword>
<keyword evidence="1" id="KW-0472">Membrane</keyword>
<dbReference type="OrthoDB" id="6401986at2"/>
<reference evidence="2 3" key="1">
    <citation type="journal article" date="2012" name="J. Bacteriol.">
        <title>Genome Sequence of Idiomarina xiamenensis Type Strain 10-D-4.</title>
        <authorList>
            <person name="Lai Q."/>
            <person name="Wang L."/>
            <person name="Wang W."/>
            <person name="Shao Z."/>
        </authorList>
    </citation>
    <scope>NUCLEOTIDE SEQUENCE [LARGE SCALE GENOMIC DNA]</scope>
    <source>
        <strain evidence="2 3">10-D-4</strain>
    </source>
</reference>
<accession>K2KV02</accession>
<dbReference type="PATRIC" id="fig|740709.3.peg.2081"/>
<dbReference type="STRING" id="740709.A10D4_10296"/>
<sequence>MNLAIWAGRCVFAVIWLIIIAGLLMPMAANSKWLLVFLLVVLLIMHGLLLGIFVAVYRQQITWRRGDYWQILLFGIIGWLALLRRPPPA</sequence>
<dbReference type="AlphaFoldDB" id="K2KV02"/>
<feature type="transmembrane region" description="Helical" evidence="1">
    <location>
        <begin position="68"/>
        <end position="83"/>
    </location>
</feature>
<feature type="transmembrane region" description="Helical" evidence="1">
    <location>
        <begin position="6"/>
        <end position="26"/>
    </location>
</feature>
<keyword evidence="1" id="KW-0812">Transmembrane</keyword>
<dbReference type="eggNOG" id="COG3776">
    <property type="taxonomic scope" value="Bacteria"/>
</dbReference>
<dbReference type="Proteomes" id="UP000014115">
    <property type="component" value="Unassembled WGS sequence"/>
</dbReference>
<organism evidence="2 3">
    <name type="scientific">Idiomarina xiamenensis 10-D-4</name>
    <dbReference type="NCBI Taxonomy" id="740709"/>
    <lineage>
        <taxon>Bacteria</taxon>
        <taxon>Pseudomonadati</taxon>
        <taxon>Pseudomonadota</taxon>
        <taxon>Gammaproteobacteria</taxon>
        <taxon>Alteromonadales</taxon>
        <taxon>Idiomarinaceae</taxon>
        <taxon>Idiomarina</taxon>
    </lineage>
</organism>
<dbReference type="RefSeq" id="WP_008489376.1">
    <property type="nucleotide sequence ID" value="NZ_AMRG01000013.1"/>
</dbReference>
<dbReference type="Pfam" id="PF06611">
    <property type="entry name" value="DUF1145"/>
    <property type="match status" value="1"/>
</dbReference>
<gene>
    <name evidence="2" type="ORF">A10D4_10296</name>
</gene>
<comment type="caution">
    <text evidence="2">The sequence shown here is derived from an EMBL/GenBank/DDBJ whole genome shotgun (WGS) entry which is preliminary data.</text>
</comment>
<proteinExistence type="predicted"/>
<evidence type="ECO:0008006" key="4">
    <source>
        <dbReference type="Google" id="ProtNLM"/>
    </source>
</evidence>
<feature type="transmembrane region" description="Helical" evidence="1">
    <location>
        <begin position="33"/>
        <end position="56"/>
    </location>
</feature>
<evidence type="ECO:0000256" key="1">
    <source>
        <dbReference type="SAM" id="Phobius"/>
    </source>
</evidence>
<evidence type="ECO:0000313" key="3">
    <source>
        <dbReference type="Proteomes" id="UP000014115"/>
    </source>
</evidence>
<dbReference type="InterPro" id="IPR009525">
    <property type="entry name" value="DUF1145"/>
</dbReference>
<evidence type="ECO:0000313" key="2">
    <source>
        <dbReference type="EMBL" id="EKE81460.1"/>
    </source>
</evidence>